<accession>A0A8H4B5Q6</accession>
<feature type="domain" description="Methyltransferase type 11" evidence="1">
    <location>
        <begin position="39"/>
        <end position="87"/>
    </location>
</feature>
<gene>
    <name evidence="2" type="ORF">F8M41_014590</name>
</gene>
<dbReference type="InterPro" id="IPR029063">
    <property type="entry name" value="SAM-dependent_MTases_sf"/>
</dbReference>
<sequence>MSHHSRIEKHESTDFRFPIENENSNDSRFYLHNVYEQAINGNVGAPIPFPDNEFDYVIFKYKALTMEKDAFQKGLSEIIRILKPGGESWLKTYNVDYDIMMNFENYLQETGKPEYISHKVVEFQTGSESGHAFGEFMLEQLVFFFRNTKDHMAPFMNISFEEFDSLMNNIESELNVKDSQLTIRCNKYLQERRVHILKSNENTHTVFGTTLNTYSTVLTL</sequence>
<dbReference type="AlphaFoldDB" id="A0A8H4B5Q6"/>
<evidence type="ECO:0000313" key="2">
    <source>
        <dbReference type="EMBL" id="KAF0561999.1"/>
    </source>
</evidence>
<dbReference type="CDD" id="cd02440">
    <property type="entry name" value="AdoMet_MTases"/>
    <property type="match status" value="1"/>
</dbReference>
<protein>
    <submittedName>
        <fullName evidence="2">S-adenosyl-L-methionine-dependent methyltransferase</fullName>
    </submittedName>
</protein>
<evidence type="ECO:0000259" key="1">
    <source>
        <dbReference type="Pfam" id="PF08241"/>
    </source>
</evidence>
<keyword evidence="2" id="KW-0489">Methyltransferase</keyword>
<dbReference type="InterPro" id="IPR013216">
    <property type="entry name" value="Methyltransf_11"/>
</dbReference>
<dbReference type="GO" id="GO:0008757">
    <property type="term" value="F:S-adenosylmethionine-dependent methyltransferase activity"/>
    <property type="evidence" value="ECO:0007669"/>
    <property type="project" value="InterPro"/>
</dbReference>
<organism evidence="2 3">
    <name type="scientific">Gigaspora margarita</name>
    <dbReference type="NCBI Taxonomy" id="4874"/>
    <lineage>
        <taxon>Eukaryota</taxon>
        <taxon>Fungi</taxon>
        <taxon>Fungi incertae sedis</taxon>
        <taxon>Mucoromycota</taxon>
        <taxon>Glomeromycotina</taxon>
        <taxon>Glomeromycetes</taxon>
        <taxon>Diversisporales</taxon>
        <taxon>Gigasporaceae</taxon>
        <taxon>Gigaspora</taxon>
    </lineage>
</organism>
<keyword evidence="3" id="KW-1185">Reference proteome</keyword>
<dbReference type="SUPFAM" id="SSF53335">
    <property type="entry name" value="S-adenosyl-L-methionine-dependent methyltransferases"/>
    <property type="match status" value="1"/>
</dbReference>
<dbReference type="Proteomes" id="UP000439903">
    <property type="component" value="Unassembled WGS sequence"/>
</dbReference>
<dbReference type="GO" id="GO:0032259">
    <property type="term" value="P:methylation"/>
    <property type="evidence" value="ECO:0007669"/>
    <property type="project" value="UniProtKB-KW"/>
</dbReference>
<dbReference type="Pfam" id="PF08241">
    <property type="entry name" value="Methyltransf_11"/>
    <property type="match status" value="1"/>
</dbReference>
<dbReference type="OrthoDB" id="2363476at2759"/>
<dbReference type="Gene3D" id="3.40.50.150">
    <property type="entry name" value="Vaccinia Virus protein VP39"/>
    <property type="match status" value="1"/>
</dbReference>
<keyword evidence="2" id="KW-0808">Transferase</keyword>
<evidence type="ECO:0000313" key="3">
    <source>
        <dbReference type="Proteomes" id="UP000439903"/>
    </source>
</evidence>
<dbReference type="EMBL" id="WTPW01000004">
    <property type="protein sequence ID" value="KAF0561999.1"/>
    <property type="molecule type" value="Genomic_DNA"/>
</dbReference>
<proteinExistence type="predicted"/>
<reference evidence="2 3" key="1">
    <citation type="journal article" date="2019" name="Environ. Microbiol.">
        <title>At the nexus of three kingdoms: the genome of the mycorrhizal fungus Gigaspora margarita provides insights into plant, endobacterial and fungal interactions.</title>
        <authorList>
            <person name="Venice F."/>
            <person name="Ghignone S."/>
            <person name="Salvioli di Fossalunga A."/>
            <person name="Amselem J."/>
            <person name="Novero M."/>
            <person name="Xianan X."/>
            <person name="Sedzielewska Toro K."/>
            <person name="Morin E."/>
            <person name="Lipzen A."/>
            <person name="Grigoriev I.V."/>
            <person name="Henrissat B."/>
            <person name="Martin F.M."/>
            <person name="Bonfante P."/>
        </authorList>
    </citation>
    <scope>NUCLEOTIDE SEQUENCE [LARGE SCALE GENOMIC DNA]</scope>
    <source>
        <strain evidence="2 3">BEG34</strain>
    </source>
</reference>
<comment type="caution">
    <text evidence="2">The sequence shown here is derived from an EMBL/GenBank/DDBJ whole genome shotgun (WGS) entry which is preliminary data.</text>
</comment>
<name>A0A8H4B5Q6_GIGMA</name>